<feature type="region of interest" description="Disordered" evidence="1">
    <location>
        <begin position="30"/>
        <end position="59"/>
    </location>
</feature>
<organism evidence="2 3">
    <name type="scientific">Microdochium trichocladiopsis</name>
    <dbReference type="NCBI Taxonomy" id="1682393"/>
    <lineage>
        <taxon>Eukaryota</taxon>
        <taxon>Fungi</taxon>
        <taxon>Dikarya</taxon>
        <taxon>Ascomycota</taxon>
        <taxon>Pezizomycotina</taxon>
        <taxon>Sordariomycetes</taxon>
        <taxon>Xylariomycetidae</taxon>
        <taxon>Xylariales</taxon>
        <taxon>Microdochiaceae</taxon>
        <taxon>Microdochium</taxon>
    </lineage>
</organism>
<dbReference type="OrthoDB" id="2017974at2759"/>
<protein>
    <submittedName>
        <fullName evidence="2">Uncharacterized protein</fullName>
    </submittedName>
</protein>
<evidence type="ECO:0000313" key="2">
    <source>
        <dbReference type="EMBL" id="KAH7031032.1"/>
    </source>
</evidence>
<sequence>MSTESAHTGDTSSDQRLPVTCRCALCSYLASDDPPPRPDSPEPDSDVSPLRLKPRPPLSKEELTAEVEAIYTGLIMIEKKCTDVHQELRLQSVELKDEQWRALHTLHSKLLDEHHDFLLAIQHPTAPPNLRRLAMDRSMPARMWRHGVHPYLTLLQDQLPQSQEHLRTFVNLAYGLYGHLHTSIPTFAKAWAECLGHLALVAIMAANDVDECKRWASISQVGFDEALNSGPTSDAASDNSHEQSDAAFDVPHGRVHEQQVTDEWVLLGDDDL</sequence>
<evidence type="ECO:0000313" key="3">
    <source>
        <dbReference type="Proteomes" id="UP000756346"/>
    </source>
</evidence>
<proteinExistence type="predicted"/>
<evidence type="ECO:0000256" key="1">
    <source>
        <dbReference type="SAM" id="MobiDB-lite"/>
    </source>
</evidence>
<dbReference type="EMBL" id="JAGTJQ010000005">
    <property type="protein sequence ID" value="KAH7031032.1"/>
    <property type="molecule type" value="Genomic_DNA"/>
</dbReference>
<dbReference type="GeneID" id="70183466"/>
<reference evidence="2" key="1">
    <citation type="journal article" date="2021" name="Nat. Commun.">
        <title>Genetic determinants of endophytism in the Arabidopsis root mycobiome.</title>
        <authorList>
            <person name="Mesny F."/>
            <person name="Miyauchi S."/>
            <person name="Thiergart T."/>
            <person name="Pickel B."/>
            <person name="Atanasova L."/>
            <person name="Karlsson M."/>
            <person name="Huettel B."/>
            <person name="Barry K.W."/>
            <person name="Haridas S."/>
            <person name="Chen C."/>
            <person name="Bauer D."/>
            <person name="Andreopoulos W."/>
            <person name="Pangilinan J."/>
            <person name="LaButti K."/>
            <person name="Riley R."/>
            <person name="Lipzen A."/>
            <person name="Clum A."/>
            <person name="Drula E."/>
            <person name="Henrissat B."/>
            <person name="Kohler A."/>
            <person name="Grigoriev I.V."/>
            <person name="Martin F.M."/>
            <person name="Hacquard S."/>
        </authorList>
    </citation>
    <scope>NUCLEOTIDE SEQUENCE</scope>
    <source>
        <strain evidence="2">MPI-CAGE-CH-0230</strain>
    </source>
</reference>
<accession>A0A9P8Y6U4</accession>
<dbReference type="RefSeq" id="XP_046012712.1">
    <property type="nucleotide sequence ID" value="XM_046153920.1"/>
</dbReference>
<dbReference type="Proteomes" id="UP000756346">
    <property type="component" value="Unassembled WGS sequence"/>
</dbReference>
<name>A0A9P8Y6U4_9PEZI</name>
<keyword evidence="3" id="KW-1185">Reference proteome</keyword>
<dbReference type="AlphaFoldDB" id="A0A9P8Y6U4"/>
<gene>
    <name evidence="2" type="ORF">B0I36DRAFT_323059</name>
</gene>
<comment type="caution">
    <text evidence="2">The sequence shown here is derived from an EMBL/GenBank/DDBJ whole genome shotgun (WGS) entry which is preliminary data.</text>
</comment>